<dbReference type="AlphaFoldDB" id="A0A9P6JJE7"/>
<feature type="compositionally biased region" description="Low complexity" evidence="1">
    <location>
        <begin position="93"/>
        <end position="109"/>
    </location>
</feature>
<keyword evidence="3" id="KW-1185">Reference proteome</keyword>
<proteinExistence type="predicted"/>
<feature type="region of interest" description="Disordered" evidence="1">
    <location>
        <begin position="81"/>
        <end position="109"/>
    </location>
</feature>
<comment type="caution">
    <text evidence="2">The sequence shown here is derived from an EMBL/GenBank/DDBJ whole genome shotgun (WGS) entry which is preliminary data.</text>
</comment>
<name>A0A9P6JJE7_9FUNG</name>
<dbReference type="OrthoDB" id="2431755at2759"/>
<feature type="non-terminal residue" evidence="2">
    <location>
        <position position="1"/>
    </location>
</feature>
<accession>A0A9P6JJE7</accession>
<feature type="region of interest" description="Disordered" evidence="1">
    <location>
        <begin position="1"/>
        <end position="67"/>
    </location>
</feature>
<dbReference type="Proteomes" id="UP000749646">
    <property type="component" value="Unassembled WGS sequence"/>
</dbReference>
<reference evidence="2" key="1">
    <citation type="journal article" date="2020" name="Fungal Divers.">
        <title>Resolving the Mortierellaceae phylogeny through synthesis of multi-gene phylogenetics and phylogenomics.</title>
        <authorList>
            <person name="Vandepol N."/>
            <person name="Liber J."/>
            <person name="Desiro A."/>
            <person name="Na H."/>
            <person name="Kennedy M."/>
            <person name="Barry K."/>
            <person name="Grigoriev I.V."/>
            <person name="Miller A.N."/>
            <person name="O'Donnell K."/>
            <person name="Stajich J.E."/>
            <person name="Bonito G."/>
        </authorList>
    </citation>
    <scope>NUCLEOTIDE SEQUENCE</scope>
    <source>
        <strain evidence="2">MES-2147</strain>
    </source>
</reference>
<sequence length="138" mass="14282">GEEDEAMTTATGDVPESRPISPLRPALQERTTVRFTPRRPRHQLASPSSGNAVAAVGGAGKPRFPSLLKREASNASFLDNYPASLVPEPAFGSTSPSSPSRDDSSASLASVIVQTDSAMDHATVAAAVLNMSSSSDNS</sequence>
<organism evidence="2 3">
    <name type="scientific">Modicella reniformis</name>
    <dbReference type="NCBI Taxonomy" id="1440133"/>
    <lineage>
        <taxon>Eukaryota</taxon>
        <taxon>Fungi</taxon>
        <taxon>Fungi incertae sedis</taxon>
        <taxon>Mucoromycota</taxon>
        <taxon>Mortierellomycotina</taxon>
        <taxon>Mortierellomycetes</taxon>
        <taxon>Mortierellales</taxon>
        <taxon>Mortierellaceae</taxon>
        <taxon>Modicella</taxon>
    </lineage>
</organism>
<dbReference type="EMBL" id="JAAAHW010005396">
    <property type="protein sequence ID" value="KAF9968949.1"/>
    <property type="molecule type" value="Genomic_DNA"/>
</dbReference>
<evidence type="ECO:0000256" key="1">
    <source>
        <dbReference type="SAM" id="MobiDB-lite"/>
    </source>
</evidence>
<gene>
    <name evidence="2" type="ORF">BGZ65_012473</name>
</gene>
<evidence type="ECO:0000313" key="2">
    <source>
        <dbReference type="EMBL" id="KAF9968949.1"/>
    </source>
</evidence>
<evidence type="ECO:0000313" key="3">
    <source>
        <dbReference type="Proteomes" id="UP000749646"/>
    </source>
</evidence>
<protein>
    <submittedName>
        <fullName evidence="2">Uncharacterized protein</fullName>
    </submittedName>
</protein>